<dbReference type="PROSITE" id="PS00973">
    <property type="entry name" value="USP_2"/>
    <property type="match status" value="1"/>
</dbReference>
<evidence type="ECO:0000259" key="9">
    <source>
        <dbReference type="PROSITE" id="PS50235"/>
    </source>
</evidence>
<evidence type="ECO:0000256" key="3">
    <source>
        <dbReference type="ARBA" id="ARBA00012759"/>
    </source>
</evidence>
<evidence type="ECO:0000313" key="10">
    <source>
        <dbReference type="EMBL" id="KAK1933067.1"/>
    </source>
</evidence>
<dbReference type="InterPro" id="IPR038765">
    <property type="entry name" value="Papain-like_cys_pep_sf"/>
</dbReference>
<dbReference type="GO" id="GO:0005829">
    <property type="term" value="C:cytosol"/>
    <property type="evidence" value="ECO:0007669"/>
    <property type="project" value="TreeGrafter"/>
</dbReference>
<feature type="region of interest" description="Disordered" evidence="8">
    <location>
        <begin position="626"/>
        <end position="709"/>
    </location>
</feature>
<dbReference type="EC" id="3.4.19.12" evidence="3"/>
<dbReference type="Gene3D" id="3.90.70.10">
    <property type="entry name" value="Cysteine proteinases"/>
    <property type="match status" value="1"/>
</dbReference>
<dbReference type="GO" id="GO:0005634">
    <property type="term" value="C:nucleus"/>
    <property type="evidence" value="ECO:0007669"/>
    <property type="project" value="TreeGrafter"/>
</dbReference>
<evidence type="ECO:0000256" key="7">
    <source>
        <dbReference type="ARBA" id="ARBA00022807"/>
    </source>
</evidence>
<accession>A0AAD9LEU1</accession>
<feature type="region of interest" description="Disordered" evidence="8">
    <location>
        <begin position="572"/>
        <end position="611"/>
    </location>
</feature>
<dbReference type="EMBL" id="JAHBMH010000073">
    <property type="protein sequence ID" value="KAK1933067.1"/>
    <property type="molecule type" value="Genomic_DNA"/>
</dbReference>
<feature type="compositionally biased region" description="Basic and acidic residues" evidence="8">
    <location>
        <begin position="572"/>
        <end position="594"/>
    </location>
</feature>
<comment type="caution">
    <text evidence="10">The sequence shown here is derived from an EMBL/GenBank/DDBJ whole genome shotgun (WGS) entry which is preliminary data.</text>
</comment>
<evidence type="ECO:0000256" key="1">
    <source>
        <dbReference type="ARBA" id="ARBA00000707"/>
    </source>
</evidence>
<evidence type="ECO:0000313" key="11">
    <source>
        <dbReference type="Proteomes" id="UP001195914"/>
    </source>
</evidence>
<comment type="catalytic activity">
    <reaction evidence="1">
        <text>Thiol-dependent hydrolysis of ester, thioester, amide, peptide and isopeptide bonds formed by the C-terminal Gly of ubiquitin (a 76-residue protein attached to proteins as an intracellular targeting signal).</text>
        <dbReference type="EC" id="3.4.19.12"/>
    </reaction>
</comment>
<feature type="compositionally biased region" description="Basic and acidic residues" evidence="8">
    <location>
        <begin position="631"/>
        <end position="641"/>
    </location>
</feature>
<dbReference type="PANTHER" id="PTHR24006">
    <property type="entry name" value="UBIQUITIN CARBOXYL-TERMINAL HYDROLASE"/>
    <property type="match status" value="1"/>
</dbReference>
<dbReference type="GO" id="GO:0004843">
    <property type="term" value="F:cysteine-type deubiquitinase activity"/>
    <property type="evidence" value="ECO:0007669"/>
    <property type="project" value="UniProtKB-EC"/>
</dbReference>
<dbReference type="InterPro" id="IPR018200">
    <property type="entry name" value="USP_CS"/>
</dbReference>
<name>A0AAD9LEU1_BABDI</name>
<evidence type="ECO:0000256" key="8">
    <source>
        <dbReference type="SAM" id="MobiDB-lite"/>
    </source>
</evidence>
<feature type="domain" description="USP" evidence="9">
    <location>
        <begin position="95"/>
        <end position="410"/>
    </location>
</feature>
<dbReference type="PANTHER" id="PTHR24006:SF758">
    <property type="entry name" value="UBIQUITIN CARBOXYL-TERMINAL HYDROLASE 36"/>
    <property type="match status" value="1"/>
</dbReference>
<keyword evidence="4" id="KW-0645">Protease</keyword>
<sequence length="709" mass="80867">MALDVNRQTRFVIHLHDRNINFLKSKDDEVLEEEVEFFKDGKLQSTKRNLETKTNAKNPLQNALTLIAALQGSDACGVDKLPNSKCNELFDKMAGGLHNPGINICFMNVIVQVLVHSPYIAPAMLKSAHTKVCPNAKRRIVCVMCTLEGHIKKGLSSRAPTNNPFVHLIQKLVWKQYRIGRQEDAFIFLKHFLEALIKGCYGSRYPYNASTVIPQNDLMRSFIGRIFGGFLLNVVICSSCNYKSEKLEPCFDISVDVYRGNKLLDLLSSFVQLETLDNNNKYNCPSCKKHQKATKAMSIYRAPRIMNVTLKRFEVGALGCEKTKKEISFPLSFSMSLKTTKQSQPVWITYDLYAVVCHLGSSLHIGHYITFIKGQHGFWNCFNDSVVTTVSQKTVISLKQEAYLLFYAVKDECVQICDLVLNDDSITNTFTTEPVPQNRNLESTITQYRKDVLREDADEEEKGNSAWKEDLMYEESMALSARMAMKSAKTVPTEKSVSTETPENVVNGHVTSDEKQKSIETSVTPKSRQLKLKRHFVTRRKHGYRFRLFKLFKQQQITADFYRKATHIKEELKRQQSDAVKKPEEYTPEIKKQESGGFLNDPGSSDNWSDAEVDDTYENLKRSIHPVLGKRSQDDIDYDKGKTKKVKKPSQPPLGHVQVVEHQSGAKIAVRQKSAFDEIQGKQKRPNHSKYKGRVGRRRATNNHRRTVS</sequence>
<dbReference type="GO" id="GO:0016579">
    <property type="term" value="P:protein deubiquitination"/>
    <property type="evidence" value="ECO:0007669"/>
    <property type="project" value="InterPro"/>
</dbReference>
<dbReference type="SUPFAM" id="SSF54001">
    <property type="entry name" value="Cysteine proteinases"/>
    <property type="match status" value="1"/>
</dbReference>
<dbReference type="PROSITE" id="PS50235">
    <property type="entry name" value="USP_3"/>
    <property type="match status" value="1"/>
</dbReference>
<keyword evidence="11" id="KW-1185">Reference proteome</keyword>
<dbReference type="Pfam" id="PF00443">
    <property type="entry name" value="UCH"/>
    <property type="match status" value="1"/>
</dbReference>
<evidence type="ECO:0000256" key="5">
    <source>
        <dbReference type="ARBA" id="ARBA00022786"/>
    </source>
</evidence>
<keyword evidence="6 10" id="KW-0378">Hydrolase</keyword>
<protein>
    <recommendedName>
        <fullName evidence="3">ubiquitinyl hydrolase 1</fullName>
        <ecNumber evidence="3">3.4.19.12</ecNumber>
    </recommendedName>
</protein>
<dbReference type="InterPro" id="IPR028889">
    <property type="entry name" value="USP"/>
</dbReference>
<dbReference type="InterPro" id="IPR050164">
    <property type="entry name" value="Peptidase_C19"/>
</dbReference>
<keyword evidence="5" id="KW-0833">Ubl conjugation pathway</keyword>
<evidence type="ECO:0000256" key="2">
    <source>
        <dbReference type="ARBA" id="ARBA00009085"/>
    </source>
</evidence>
<evidence type="ECO:0000256" key="4">
    <source>
        <dbReference type="ARBA" id="ARBA00022670"/>
    </source>
</evidence>
<dbReference type="GO" id="GO:0006508">
    <property type="term" value="P:proteolysis"/>
    <property type="evidence" value="ECO:0007669"/>
    <property type="project" value="UniProtKB-KW"/>
</dbReference>
<keyword evidence="7" id="KW-0788">Thiol protease</keyword>
<reference evidence="10" key="1">
    <citation type="journal article" date="2014" name="Nucleic Acids Res.">
        <title>The evolutionary dynamics of variant antigen genes in Babesia reveal a history of genomic innovation underlying host-parasite interaction.</title>
        <authorList>
            <person name="Jackson A.P."/>
            <person name="Otto T.D."/>
            <person name="Darby A."/>
            <person name="Ramaprasad A."/>
            <person name="Xia D."/>
            <person name="Echaide I.E."/>
            <person name="Farber M."/>
            <person name="Gahlot S."/>
            <person name="Gamble J."/>
            <person name="Gupta D."/>
            <person name="Gupta Y."/>
            <person name="Jackson L."/>
            <person name="Malandrin L."/>
            <person name="Malas T.B."/>
            <person name="Moussa E."/>
            <person name="Nair M."/>
            <person name="Reid A.J."/>
            <person name="Sanders M."/>
            <person name="Sharma J."/>
            <person name="Tracey A."/>
            <person name="Quail M.A."/>
            <person name="Weir W."/>
            <person name="Wastling J.M."/>
            <person name="Hall N."/>
            <person name="Willadsen P."/>
            <person name="Lingelbach K."/>
            <person name="Shiels B."/>
            <person name="Tait A."/>
            <person name="Berriman M."/>
            <person name="Allred D.R."/>
            <person name="Pain A."/>
        </authorList>
    </citation>
    <scope>NUCLEOTIDE SEQUENCE</scope>
    <source>
        <strain evidence="10">1802A</strain>
    </source>
</reference>
<evidence type="ECO:0000256" key="6">
    <source>
        <dbReference type="ARBA" id="ARBA00022801"/>
    </source>
</evidence>
<organism evidence="10 11">
    <name type="scientific">Babesia divergens</name>
    <dbReference type="NCBI Taxonomy" id="32595"/>
    <lineage>
        <taxon>Eukaryota</taxon>
        <taxon>Sar</taxon>
        <taxon>Alveolata</taxon>
        <taxon>Apicomplexa</taxon>
        <taxon>Aconoidasida</taxon>
        <taxon>Piroplasmida</taxon>
        <taxon>Babesiidae</taxon>
        <taxon>Babesia</taxon>
    </lineage>
</organism>
<feature type="compositionally biased region" description="Basic residues" evidence="8">
    <location>
        <begin position="682"/>
        <end position="709"/>
    </location>
</feature>
<dbReference type="Proteomes" id="UP001195914">
    <property type="component" value="Unassembled WGS sequence"/>
</dbReference>
<dbReference type="InterPro" id="IPR001394">
    <property type="entry name" value="Peptidase_C19_UCH"/>
</dbReference>
<gene>
    <name evidence="10" type="ORF">X943_002030</name>
</gene>
<proteinExistence type="inferred from homology"/>
<comment type="similarity">
    <text evidence="2">Belongs to the peptidase C19 family.</text>
</comment>
<dbReference type="AlphaFoldDB" id="A0AAD9LEU1"/>
<reference evidence="10" key="2">
    <citation type="submission" date="2021-05" db="EMBL/GenBank/DDBJ databases">
        <authorList>
            <person name="Pain A."/>
        </authorList>
    </citation>
    <scope>NUCLEOTIDE SEQUENCE</scope>
    <source>
        <strain evidence="10">1802A</strain>
    </source>
</reference>